<comment type="subcellular location">
    <subcellularLocation>
        <location evidence="1">Nucleus</location>
    </subcellularLocation>
</comment>
<protein>
    <submittedName>
        <fullName evidence="9">Heat shock factor protein-like</fullName>
    </submittedName>
</protein>
<dbReference type="PANTHER" id="PTHR10015">
    <property type="entry name" value="HEAT SHOCK TRANSCRIPTION FACTOR"/>
    <property type="match status" value="1"/>
</dbReference>
<dbReference type="Pfam" id="PF00447">
    <property type="entry name" value="HSF_DNA-bind"/>
    <property type="match status" value="1"/>
</dbReference>
<dbReference type="SUPFAM" id="SSF46785">
    <property type="entry name" value="Winged helix' DNA-binding domain"/>
    <property type="match status" value="1"/>
</dbReference>
<name>A0ABM0MYU6_SACKO</name>
<evidence type="ECO:0000313" key="9">
    <source>
        <dbReference type="RefSeq" id="XP_006825187.1"/>
    </source>
</evidence>
<feature type="region of interest" description="Disordered" evidence="6">
    <location>
        <begin position="237"/>
        <end position="258"/>
    </location>
</feature>
<reference evidence="9" key="1">
    <citation type="submission" date="2025-08" db="UniProtKB">
        <authorList>
            <consortium name="RefSeq"/>
        </authorList>
    </citation>
    <scope>IDENTIFICATION</scope>
    <source>
        <tissue evidence="9">Testes</tissue>
    </source>
</reference>
<evidence type="ECO:0000259" key="7">
    <source>
        <dbReference type="PROSITE" id="PS00434"/>
    </source>
</evidence>
<comment type="similarity">
    <text evidence="2 5">Belongs to the HSF family.</text>
</comment>
<dbReference type="PANTHER" id="PTHR10015:SF427">
    <property type="entry name" value="HEAT SHOCK FACTOR PROTEIN"/>
    <property type="match status" value="1"/>
</dbReference>
<evidence type="ECO:0000256" key="6">
    <source>
        <dbReference type="SAM" id="MobiDB-lite"/>
    </source>
</evidence>
<dbReference type="PRINTS" id="PR00056">
    <property type="entry name" value="HSFDOMAIN"/>
</dbReference>
<sequence>MDIHHGSTIPAFLNKLISLLEDESTNDLIRWGQNGTSFLVCDQGRFAKEVLPNYFKHNNIASFIRQLNMYGFRKLVNVESGGLKVERDETEFCHPYFIRGRLELLEQIKRKISSSKGDEVKVKQGDVSLILNDVKQMKGKQGDMSNKLDAMKRENQALWREVKELRQKHTKQQQIVNRLIEFLLSLVKPARSGLKRKMPLMINHATESPTSNPPKYSRHLAFQPSTSTISDYDLQSLQPSDSEEFETTEHSNGPIISDVTDLISPNEVDENQKESGFVEDHTNENEVEKLAEAFLPEAQSRLLLDKILDAPVVSEPSIDSALTSLPMGIDLEPPETLLEDDAATSDGNPNNQDSANLSTSNKSDDRDMTVALSNAHASSAPVRN</sequence>
<evidence type="ECO:0000256" key="1">
    <source>
        <dbReference type="ARBA" id="ARBA00004123"/>
    </source>
</evidence>
<dbReference type="InterPro" id="IPR000232">
    <property type="entry name" value="HSF_DNA-bd"/>
</dbReference>
<keyword evidence="4" id="KW-0539">Nucleus</keyword>
<dbReference type="InterPro" id="IPR036388">
    <property type="entry name" value="WH-like_DNA-bd_sf"/>
</dbReference>
<keyword evidence="8" id="KW-1185">Reference proteome</keyword>
<evidence type="ECO:0000256" key="4">
    <source>
        <dbReference type="ARBA" id="ARBA00023242"/>
    </source>
</evidence>
<evidence type="ECO:0000256" key="5">
    <source>
        <dbReference type="RuleBase" id="RU004020"/>
    </source>
</evidence>
<feature type="region of interest" description="Disordered" evidence="6">
    <location>
        <begin position="324"/>
        <end position="384"/>
    </location>
</feature>
<dbReference type="RefSeq" id="XP_006825187.1">
    <property type="nucleotide sequence ID" value="XM_006825124.1"/>
</dbReference>
<dbReference type="Proteomes" id="UP000694865">
    <property type="component" value="Unplaced"/>
</dbReference>
<dbReference type="InterPro" id="IPR036390">
    <property type="entry name" value="WH_DNA-bd_sf"/>
</dbReference>
<gene>
    <name evidence="9" type="primary">LOC100371951</name>
</gene>
<evidence type="ECO:0000256" key="3">
    <source>
        <dbReference type="ARBA" id="ARBA00023125"/>
    </source>
</evidence>
<dbReference type="PROSITE" id="PS00434">
    <property type="entry name" value="HSF_DOMAIN"/>
    <property type="match status" value="1"/>
</dbReference>
<keyword evidence="3" id="KW-0238">DNA-binding</keyword>
<evidence type="ECO:0000313" key="8">
    <source>
        <dbReference type="Proteomes" id="UP000694865"/>
    </source>
</evidence>
<organism evidence="8 9">
    <name type="scientific">Saccoglossus kowalevskii</name>
    <name type="common">Acorn worm</name>
    <dbReference type="NCBI Taxonomy" id="10224"/>
    <lineage>
        <taxon>Eukaryota</taxon>
        <taxon>Metazoa</taxon>
        <taxon>Hemichordata</taxon>
        <taxon>Enteropneusta</taxon>
        <taxon>Harrimaniidae</taxon>
        <taxon>Saccoglossus</taxon>
    </lineage>
</organism>
<feature type="compositionally biased region" description="Polar residues" evidence="6">
    <location>
        <begin position="345"/>
        <end position="361"/>
    </location>
</feature>
<feature type="domain" description="HSF-type DNA-binding" evidence="7">
    <location>
        <begin position="51"/>
        <end position="75"/>
    </location>
</feature>
<evidence type="ECO:0000256" key="2">
    <source>
        <dbReference type="ARBA" id="ARBA00006403"/>
    </source>
</evidence>
<dbReference type="Gene3D" id="1.10.10.10">
    <property type="entry name" value="Winged helix-like DNA-binding domain superfamily/Winged helix DNA-binding domain"/>
    <property type="match status" value="1"/>
</dbReference>
<dbReference type="SMART" id="SM00415">
    <property type="entry name" value="HSF"/>
    <property type="match status" value="1"/>
</dbReference>
<accession>A0ABM0MYU6</accession>
<dbReference type="GeneID" id="100371951"/>
<proteinExistence type="inferred from homology"/>